<evidence type="ECO:0008006" key="3">
    <source>
        <dbReference type="Google" id="ProtNLM"/>
    </source>
</evidence>
<reference evidence="2" key="1">
    <citation type="submission" date="2018-10" db="EMBL/GenBank/DDBJ databases">
        <authorList>
            <person name="Plewniak F."/>
        </authorList>
    </citation>
    <scope>NUCLEOTIDE SEQUENCE</scope>
</reference>
<keyword evidence="1" id="KW-0472">Membrane</keyword>
<organism evidence="2">
    <name type="scientific">mine drainage metagenome</name>
    <dbReference type="NCBI Taxonomy" id="410659"/>
    <lineage>
        <taxon>unclassified sequences</taxon>
        <taxon>metagenomes</taxon>
        <taxon>ecological metagenomes</taxon>
    </lineage>
</organism>
<dbReference type="AlphaFoldDB" id="A0A3P3ZPZ6"/>
<feature type="transmembrane region" description="Helical" evidence="1">
    <location>
        <begin position="49"/>
        <end position="68"/>
    </location>
</feature>
<proteinExistence type="predicted"/>
<dbReference type="Gene3D" id="1.20.1720.10">
    <property type="entry name" value="Multidrug resistance protein D"/>
    <property type="match status" value="1"/>
</dbReference>
<accession>A0A3P3ZPZ6</accession>
<keyword evidence="1" id="KW-0812">Transmembrane</keyword>
<dbReference type="EMBL" id="UOYP01000369">
    <property type="protein sequence ID" value="VAY88890.1"/>
    <property type="molecule type" value="Genomic_DNA"/>
</dbReference>
<dbReference type="SUPFAM" id="SSF103473">
    <property type="entry name" value="MFS general substrate transporter"/>
    <property type="match status" value="1"/>
</dbReference>
<evidence type="ECO:0000256" key="1">
    <source>
        <dbReference type="SAM" id="Phobius"/>
    </source>
</evidence>
<dbReference type="InterPro" id="IPR036259">
    <property type="entry name" value="MFS_trans_sf"/>
</dbReference>
<keyword evidence="1" id="KW-1133">Transmembrane helix</keyword>
<name>A0A3P3ZPZ6_9ZZZZ</name>
<protein>
    <recommendedName>
        <fullName evidence="3">Bicyclomycin resistance protein</fullName>
    </recommendedName>
</protein>
<evidence type="ECO:0000313" key="2">
    <source>
        <dbReference type="EMBL" id="VAY88890.1"/>
    </source>
</evidence>
<sequence length="86" mass="9414">MSLAMPSITLLALDLFPQHRGLVSSMQGFVQTLLNAIVAGAISPLLSGTPLYLALGMAIFLLSGYVFWRRYVQLMRKNQTTATLTI</sequence>
<gene>
    <name evidence="2" type="ORF">CARN8_4300001</name>
</gene>